<proteinExistence type="predicted"/>
<dbReference type="InParanoid" id="A0A165ARK3"/>
<reference evidence="1 2" key="1">
    <citation type="journal article" date="2016" name="Mol. Biol. Evol.">
        <title>Comparative Genomics of Early-Diverging Mushroom-Forming Fungi Provides Insights into the Origins of Lignocellulose Decay Capabilities.</title>
        <authorList>
            <person name="Nagy L.G."/>
            <person name="Riley R."/>
            <person name="Tritt A."/>
            <person name="Adam C."/>
            <person name="Daum C."/>
            <person name="Floudas D."/>
            <person name="Sun H."/>
            <person name="Yadav J.S."/>
            <person name="Pangilinan J."/>
            <person name="Larsson K.H."/>
            <person name="Matsuura K."/>
            <person name="Barry K."/>
            <person name="Labutti K."/>
            <person name="Kuo R."/>
            <person name="Ohm R.A."/>
            <person name="Bhattacharya S.S."/>
            <person name="Shirouzu T."/>
            <person name="Yoshinaga Y."/>
            <person name="Martin F.M."/>
            <person name="Grigoriev I.V."/>
            <person name="Hibbett D.S."/>
        </authorList>
    </citation>
    <scope>NUCLEOTIDE SEQUENCE [LARGE SCALE GENOMIC DNA]</scope>
    <source>
        <strain evidence="1 2">HHB12029</strain>
    </source>
</reference>
<keyword evidence="2" id="KW-1185">Reference proteome</keyword>
<accession>A0A165ARK3</accession>
<evidence type="ECO:0000313" key="1">
    <source>
        <dbReference type="EMBL" id="KZV79336.1"/>
    </source>
</evidence>
<name>A0A165ARK3_EXIGL</name>
<evidence type="ECO:0000313" key="2">
    <source>
        <dbReference type="Proteomes" id="UP000077266"/>
    </source>
</evidence>
<dbReference type="Proteomes" id="UP000077266">
    <property type="component" value="Unassembled WGS sequence"/>
</dbReference>
<protein>
    <submittedName>
        <fullName evidence="1">Uncharacterized protein</fullName>
    </submittedName>
</protein>
<dbReference type="AlphaFoldDB" id="A0A165ARK3"/>
<gene>
    <name evidence="1" type="ORF">EXIGLDRAFT_707246</name>
</gene>
<organism evidence="1 2">
    <name type="scientific">Exidia glandulosa HHB12029</name>
    <dbReference type="NCBI Taxonomy" id="1314781"/>
    <lineage>
        <taxon>Eukaryota</taxon>
        <taxon>Fungi</taxon>
        <taxon>Dikarya</taxon>
        <taxon>Basidiomycota</taxon>
        <taxon>Agaricomycotina</taxon>
        <taxon>Agaricomycetes</taxon>
        <taxon>Auriculariales</taxon>
        <taxon>Exidiaceae</taxon>
        <taxon>Exidia</taxon>
    </lineage>
</organism>
<dbReference type="EMBL" id="KV426636">
    <property type="protein sequence ID" value="KZV79336.1"/>
    <property type="molecule type" value="Genomic_DNA"/>
</dbReference>
<sequence length="194" mass="22104">MGVKMKSPRFFSTHPILVCFYLSEMPPPLYDTQSSKYLKSQSENFPCVLRFIQKRLDELKLPEVEVHRTDFFSASEAKSLRRSGGLLYQEGLSPLEVDNNPSTYRHGQTLTVMLSQQPYSKRLACEHYECATFEPIYEDSTACHWVAKEFRATVSAGQWETVAEDFGIGLATLREYLPEFTAQEATSVKRAGVL</sequence>